<dbReference type="GO" id="GO:0008270">
    <property type="term" value="F:zinc ion binding"/>
    <property type="evidence" value="ECO:0007669"/>
    <property type="project" value="UniProtKB-KW"/>
</dbReference>
<feature type="compositionally biased region" description="Basic and acidic residues" evidence="8">
    <location>
        <begin position="426"/>
        <end position="435"/>
    </location>
</feature>
<evidence type="ECO:0000256" key="6">
    <source>
        <dbReference type="ARBA" id="ARBA00023242"/>
    </source>
</evidence>
<keyword evidence="4 7" id="KW-0863">Zinc-finger</keyword>
<dbReference type="InterPro" id="IPR056436">
    <property type="entry name" value="Znf-C2H2_ZIC1-5/GLI1-3-like"/>
</dbReference>
<feature type="region of interest" description="Disordered" evidence="8">
    <location>
        <begin position="209"/>
        <end position="290"/>
    </location>
</feature>
<dbReference type="OrthoDB" id="3214149at2759"/>
<dbReference type="GO" id="GO:0000981">
    <property type="term" value="F:DNA-binding transcription factor activity, RNA polymerase II-specific"/>
    <property type="evidence" value="ECO:0007669"/>
    <property type="project" value="TreeGrafter"/>
</dbReference>
<dbReference type="InterPro" id="IPR013087">
    <property type="entry name" value="Znf_C2H2_type"/>
</dbReference>
<evidence type="ECO:0000256" key="7">
    <source>
        <dbReference type="PROSITE-ProRule" id="PRU00042"/>
    </source>
</evidence>
<dbReference type="InterPro" id="IPR043359">
    <property type="entry name" value="GLI-like"/>
</dbReference>
<dbReference type="PROSITE" id="PS50157">
    <property type="entry name" value="ZINC_FINGER_C2H2_2"/>
    <property type="match status" value="2"/>
</dbReference>
<protein>
    <recommendedName>
        <fullName evidence="9">C2H2-type domain-containing protein</fullName>
    </recommendedName>
</protein>
<feature type="compositionally biased region" description="Low complexity" evidence="8">
    <location>
        <begin position="78"/>
        <end position="87"/>
    </location>
</feature>
<feature type="compositionally biased region" description="Low complexity" evidence="8">
    <location>
        <begin position="1"/>
        <end position="14"/>
    </location>
</feature>
<dbReference type="AlphaFoldDB" id="A0A2B7YGV9"/>
<sequence length="446" mass="49129">MADSPGSPLSSLSSEDLDDIKFEDPPPSPGGASTPQMPPSKRRRTGISTWDQHHTHNRHHTPISSVHEQDIMPPPSPSSASISSDTSGELPNSPNTLALLGGGIEDDYSGQGRDQVTVCQWEGCDANDLGHMDALVKHIHDEHIGSRQKKYLCEWSDCTRKGQTHASGYALRAHMRSHTKEKPFYCTLPECDRNFTRSDALAKHMRTVHETEALRPSDPISKHHGPGSTAASTGSSKLPRIKLKLSQPSKDNNTNNGYDGDSKPDTTAAAAANGSSKDSPFEFTTIPSFEPELGFDDHELALDPETLCRILRRQVHWAEQETEKLRQNWHTIEPMRKEAWKEKELIFDDLRDAEIRVFKAAIAAPPPPQPEEEDLERGDDDDDDDDDEGHQKGAANGASSLLTADNNNNNNGDKDEVMADSMVAESHTEKEKADDSAAPEQEEVES</sequence>
<feature type="compositionally biased region" description="Low complexity" evidence="8">
    <location>
        <begin position="227"/>
        <end position="236"/>
    </location>
</feature>
<keyword evidence="6" id="KW-0539">Nucleus</keyword>
<evidence type="ECO:0000256" key="3">
    <source>
        <dbReference type="ARBA" id="ARBA00022737"/>
    </source>
</evidence>
<feature type="region of interest" description="Disordered" evidence="8">
    <location>
        <begin position="360"/>
        <end position="446"/>
    </location>
</feature>
<evidence type="ECO:0000256" key="4">
    <source>
        <dbReference type="ARBA" id="ARBA00022771"/>
    </source>
</evidence>
<dbReference type="FunFam" id="3.30.160.60:FF:000201">
    <property type="entry name" value="C2H2 finger domain protein (Gli3)"/>
    <property type="match status" value="1"/>
</dbReference>
<proteinExistence type="predicted"/>
<comment type="caution">
    <text evidence="10">The sequence shown here is derived from an EMBL/GenBank/DDBJ whole genome shotgun (WGS) entry which is preliminary data.</text>
</comment>
<keyword evidence="2" id="KW-0479">Metal-binding</keyword>
<reference evidence="10 11" key="1">
    <citation type="submission" date="2017-10" db="EMBL/GenBank/DDBJ databases">
        <title>Comparative genomics in systemic dimorphic fungi from Ajellomycetaceae.</title>
        <authorList>
            <person name="Munoz J.F."/>
            <person name="Mcewen J.G."/>
            <person name="Clay O.K."/>
            <person name="Cuomo C.A."/>
        </authorList>
    </citation>
    <scope>NUCLEOTIDE SEQUENCE [LARGE SCALE GENOMIC DNA]</scope>
    <source>
        <strain evidence="10 11">UAMH7299</strain>
    </source>
</reference>
<dbReference type="PANTHER" id="PTHR45718:SF4">
    <property type="entry name" value="TRANSCRIPTIONAL ACTIVATOR CUBITUS INTERRUPTUS"/>
    <property type="match status" value="1"/>
</dbReference>
<accession>A0A2B7YGV9</accession>
<comment type="subcellular location">
    <subcellularLocation>
        <location evidence="1">Nucleus</location>
    </subcellularLocation>
</comment>
<feature type="compositionally biased region" description="Acidic residues" evidence="8">
    <location>
        <begin position="370"/>
        <end position="388"/>
    </location>
</feature>
<keyword evidence="3" id="KW-0677">Repeat</keyword>
<name>A0A2B7YGV9_POLH7</name>
<dbReference type="Pfam" id="PF00096">
    <property type="entry name" value="zf-C2H2"/>
    <property type="match status" value="1"/>
</dbReference>
<evidence type="ECO:0000256" key="2">
    <source>
        <dbReference type="ARBA" id="ARBA00022723"/>
    </source>
</evidence>
<dbReference type="Gene3D" id="3.30.160.60">
    <property type="entry name" value="Classic Zinc Finger"/>
    <property type="match status" value="3"/>
</dbReference>
<dbReference type="PROSITE" id="PS00028">
    <property type="entry name" value="ZINC_FINGER_C2H2_1"/>
    <property type="match status" value="1"/>
</dbReference>
<dbReference type="Pfam" id="PF23561">
    <property type="entry name" value="zf-C2H2_15"/>
    <property type="match status" value="1"/>
</dbReference>
<dbReference type="GO" id="GO:0005634">
    <property type="term" value="C:nucleus"/>
    <property type="evidence" value="ECO:0007669"/>
    <property type="project" value="UniProtKB-SubCell"/>
</dbReference>
<evidence type="ECO:0000259" key="9">
    <source>
        <dbReference type="PROSITE" id="PS50157"/>
    </source>
</evidence>
<feature type="compositionally biased region" description="Polar residues" evidence="8">
    <location>
        <begin position="246"/>
        <end position="257"/>
    </location>
</feature>
<dbReference type="SMART" id="SM00355">
    <property type="entry name" value="ZnF_C2H2"/>
    <property type="match status" value="3"/>
</dbReference>
<feature type="domain" description="C2H2-type" evidence="9">
    <location>
        <begin position="184"/>
        <end position="214"/>
    </location>
</feature>
<dbReference type="Proteomes" id="UP000224634">
    <property type="component" value="Unassembled WGS sequence"/>
</dbReference>
<dbReference type="STRING" id="1447883.A0A2B7YGV9"/>
<dbReference type="InterPro" id="IPR036236">
    <property type="entry name" value="Znf_C2H2_sf"/>
</dbReference>
<keyword evidence="5" id="KW-0862">Zinc</keyword>
<dbReference type="GO" id="GO:0000978">
    <property type="term" value="F:RNA polymerase II cis-regulatory region sequence-specific DNA binding"/>
    <property type="evidence" value="ECO:0007669"/>
    <property type="project" value="TreeGrafter"/>
</dbReference>
<evidence type="ECO:0000256" key="8">
    <source>
        <dbReference type="SAM" id="MobiDB-lite"/>
    </source>
</evidence>
<keyword evidence="11" id="KW-1185">Reference proteome</keyword>
<evidence type="ECO:0000313" key="11">
    <source>
        <dbReference type="Proteomes" id="UP000224634"/>
    </source>
</evidence>
<dbReference type="PANTHER" id="PTHR45718">
    <property type="entry name" value="TRANSCRIPTIONAL ACTIVATOR CUBITUS INTERRUPTUS"/>
    <property type="match status" value="1"/>
</dbReference>
<dbReference type="FunFam" id="3.30.160.60:FF:000031">
    <property type="entry name" value="GLI family zinc finger 3"/>
    <property type="match status" value="1"/>
</dbReference>
<evidence type="ECO:0000313" key="10">
    <source>
        <dbReference type="EMBL" id="PGH20776.1"/>
    </source>
</evidence>
<gene>
    <name evidence="10" type="ORF">AJ80_03403</name>
</gene>
<organism evidence="10 11">
    <name type="scientific">Polytolypa hystricis (strain UAMH7299)</name>
    <dbReference type="NCBI Taxonomy" id="1447883"/>
    <lineage>
        <taxon>Eukaryota</taxon>
        <taxon>Fungi</taxon>
        <taxon>Dikarya</taxon>
        <taxon>Ascomycota</taxon>
        <taxon>Pezizomycotina</taxon>
        <taxon>Eurotiomycetes</taxon>
        <taxon>Eurotiomycetidae</taxon>
        <taxon>Onygenales</taxon>
        <taxon>Onygenales incertae sedis</taxon>
        <taxon>Polytolypa</taxon>
    </lineage>
</organism>
<feature type="domain" description="C2H2-type" evidence="9">
    <location>
        <begin position="156"/>
        <end position="183"/>
    </location>
</feature>
<dbReference type="EMBL" id="PDNA01000038">
    <property type="protein sequence ID" value="PGH20776.1"/>
    <property type="molecule type" value="Genomic_DNA"/>
</dbReference>
<evidence type="ECO:0000256" key="5">
    <source>
        <dbReference type="ARBA" id="ARBA00022833"/>
    </source>
</evidence>
<evidence type="ECO:0000256" key="1">
    <source>
        <dbReference type="ARBA" id="ARBA00004123"/>
    </source>
</evidence>
<feature type="region of interest" description="Disordered" evidence="8">
    <location>
        <begin position="1"/>
        <end position="98"/>
    </location>
</feature>
<dbReference type="SUPFAM" id="SSF57667">
    <property type="entry name" value="beta-beta-alpha zinc fingers"/>
    <property type="match status" value="2"/>
</dbReference>